<dbReference type="Pfam" id="PF25989">
    <property type="entry name" value="YknX_C"/>
    <property type="match status" value="1"/>
</dbReference>
<dbReference type="NCBIfam" id="TIGR01730">
    <property type="entry name" value="RND_mfp"/>
    <property type="match status" value="1"/>
</dbReference>
<comment type="caution">
    <text evidence="6">The sequence shown here is derived from an EMBL/GenBank/DDBJ whole genome shotgun (WGS) entry which is preliminary data.</text>
</comment>
<dbReference type="Gene3D" id="2.40.50.100">
    <property type="match status" value="1"/>
</dbReference>
<proteinExistence type="inferred from homology"/>
<evidence type="ECO:0000256" key="3">
    <source>
        <dbReference type="SAM" id="SignalP"/>
    </source>
</evidence>
<evidence type="ECO:0000313" key="6">
    <source>
        <dbReference type="EMBL" id="EIT71824.1"/>
    </source>
</evidence>
<dbReference type="InterPro" id="IPR006143">
    <property type="entry name" value="RND_pump_MFP"/>
</dbReference>
<organism evidence="6 7">
    <name type="scientific">Hydrocarboniphaga effusa AP103</name>
    <dbReference type="NCBI Taxonomy" id="1172194"/>
    <lineage>
        <taxon>Bacteria</taxon>
        <taxon>Pseudomonadati</taxon>
        <taxon>Pseudomonadota</taxon>
        <taxon>Gammaproteobacteria</taxon>
        <taxon>Nevskiales</taxon>
        <taxon>Nevskiaceae</taxon>
        <taxon>Hydrocarboniphaga</taxon>
    </lineage>
</organism>
<dbReference type="EMBL" id="AKGD01000001">
    <property type="protein sequence ID" value="EIT71824.1"/>
    <property type="molecule type" value="Genomic_DNA"/>
</dbReference>
<gene>
    <name evidence="6" type="ORF">WQQ_19610</name>
</gene>
<dbReference type="InterPro" id="IPR058637">
    <property type="entry name" value="YknX-like_C"/>
</dbReference>
<name>I7ZIS3_9GAMM</name>
<evidence type="ECO:0000259" key="4">
    <source>
        <dbReference type="Pfam" id="PF25973"/>
    </source>
</evidence>
<evidence type="ECO:0000313" key="7">
    <source>
        <dbReference type="Proteomes" id="UP000003704"/>
    </source>
</evidence>
<evidence type="ECO:0000256" key="2">
    <source>
        <dbReference type="SAM" id="Coils"/>
    </source>
</evidence>
<dbReference type="STRING" id="1172194.WQQ_19610"/>
<dbReference type="GO" id="GO:1990281">
    <property type="term" value="C:efflux pump complex"/>
    <property type="evidence" value="ECO:0007669"/>
    <property type="project" value="TreeGrafter"/>
</dbReference>
<dbReference type="AlphaFoldDB" id="I7ZIS3"/>
<protein>
    <recommendedName>
        <fullName evidence="8">RND efflux pump membrane fusion protein barrel-sandwich domain-containing protein</fullName>
    </recommendedName>
</protein>
<dbReference type="Gene3D" id="2.40.30.170">
    <property type="match status" value="1"/>
</dbReference>
<dbReference type="GO" id="GO:0015562">
    <property type="term" value="F:efflux transmembrane transporter activity"/>
    <property type="evidence" value="ECO:0007669"/>
    <property type="project" value="TreeGrafter"/>
</dbReference>
<accession>I7ZIS3</accession>
<dbReference type="InterPro" id="IPR058647">
    <property type="entry name" value="BSH_CzcB-like"/>
</dbReference>
<dbReference type="PANTHER" id="PTHR30469:SF38">
    <property type="entry name" value="HLYD FAMILY SECRETION PROTEIN"/>
    <property type="match status" value="1"/>
</dbReference>
<dbReference type="Pfam" id="PF25973">
    <property type="entry name" value="BSH_CzcB"/>
    <property type="match status" value="1"/>
</dbReference>
<keyword evidence="3" id="KW-0732">Signal</keyword>
<feature type="coiled-coil region" evidence="2">
    <location>
        <begin position="98"/>
        <end position="161"/>
    </location>
</feature>
<dbReference type="SUPFAM" id="SSF111369">
    <property type="entry name" value="HlyD-like secretion proteins"/>
    <property type="match status" value="1"/>
</dbReference>
<dbReference type="Gene3D" id="1.10.287.470">
    <property type="entry name" value="Helix hairpin bin"/>
    <property type="match status" value="1"/>
</dbReference>
<dbReference type="PANTHER" id="PTHR30469">
    <property type="entry name" value="MULTIDRUG RESISTANCE PROTEIN MDTA"/>
    <property type="match status" value="1"/>
</dbReference>
<evidence type="ECO:0000259" key="5">
    <source>
        <dbReference type="Pfam" id="PF25989"/>
    </source>
</evidence>
<feature type="signal peptide" evidence="3">
    <location>
        <begin position="1"/>
        <end position="18"/>
    </location>
</feature>
<sequence length="359" mass="38448">MKKTLIGLALCFAANAHAQPERPASAVETASASLRDIAPSITATGQVQSRSGAEMAAGTSGPLAWVAEPGTAVKKGEVIARLDTGEIRLQRAEQGARLTRSEIALRQAERELERLRASGTAVSRYQLDQAENTRDLAKSDLEIARATLRQTDDRLARAEVRAPFAGVIAERLRREGEEINRGDVIARLQDTEHLELRLFLPLRHVRAIQPGSSVQVQLAPDRAVAGQVRAIVPVGDARTQSFEALIDLPQQEAGFAVGRSLQVVLPLESPQQKLAVPRDAVVIREDGLSVYVVRSGKAARVSVKTGSAQGEWVAIEGPVSPQEAVVVRGAETLHDGDPVKVIGEHRPGMAGQSKNKGLS</sequence>
<evidence type="ECO:0000256" key="1">
    <source>
        <dbReference type="ARBA" id="ARBA00009477"/>
    </source>
</evidence>
<keyword evidence="7" id="KW-1185">Reference proteome</keyword>
<dbReference type="Gene3D" id="2.40.420.20">
    <property type="match status" value="1"/>
</dbReference>
<evidence type="ECO:0008006" key="8">
    <source>
        <dbReference type="Google" id="ProtNLM"/>
    </source>
</evidence>
<reference evidence="6 7" key="1">
    <citation type="journal article" date="2012" name="J. Bacteriol.">
        <title>Genome Sequence of n-Alkane-Degrading Hydrocarboniphaga effusa Strain AP103T (ATCC BAA-332T).</title>
        <authorList>
            <person name="Chang H.K."/>
            <person name="Zylstra G.J."/>
            <person name="Chae J.C."/>
        </authorList>
    </citation>
    <scope>NUCLEOTIDE SEQUENCE [LARGE SCALE GENOMIC DNA]</scope>
    <source>
        <strain evidence="6 7">AP103</strain>
    </source>
</reference>
<feature type="domain" description="YknX-like C-terminal permuted SH3-like" evidence="5">
    <location>
        <begin position="274"/>
        <end position="341"/>
    </location>
</feature>
<dbReference type="Proteomes" id="UP000003704">
    <property type="component" value="Unassembled WGS sequence"/>
</dbReference>
<comment type="similarity">
    <text evidence="1">Belongs to the membrane fusion protein (MFP) (TC 8.A.1) family.</text>
</comment>
<keyword evidence="2" id="KW-0175">Coiled coil</keyword>
<feature type="chain" id="PRO_5003712721" description="RND efflux pump membrane fusion protein barrel-sandwich domain-containing protein" evidence="3">
    <location>
        <begin position="19"/>
        <end position="359"/>
    </location>
</feature>
<dbReference type="RefSeq" id="WP_007184910.1">
    <property type="nucleotide sequence ID" value="NZ_AKGD01000001.1"/>
</dbReference>
<feature type="domain" description="CzcB-like barrel-sandwich hybrid" evidence="4">
    <location>
        <begin position="67"/>
        <end position="188"/>
    </location>
</feature>
<dbReference type="OrthoDB" id="9806939at2"/>